<keyword evidence="13" id="KW-0496">Mitochondrion</keyword>
<keyword evidence="6" id="KW-0375">Hydrogen ion transport</keyword>
<dbReference type="CDD" id="cd00310">
    <property type="entry name" value="ATP-synt_Fo_a_6"/>
    <property type="match status" value="1"/>
</dbReference>
<dbReference type="GO" id="GO:0045259">
    <property type="term" value="C:proton-transporting ATP synthase complex"/>
    <property type="evidence" value="ECO:0007669"/>
    <property type="project" value="UniProtKB-KW"/>
</dbReference>
<keyword evidence="4" id="KW-0138">CF(0)</keyword>
<dbReference type="GO" id="GO:0046933">
    <property type="term" value="F:proton-transporting ATP synthase activity, rotational mechanism"/>
    <property type="evidence" value="ECO:0007669"/>
    <property type="project" value="TreeGrafter"/>
</dbReference>
<sequence length="227" mass="25070">MMADLFSSMDSNSSVLVWVSPLLVTAISFSSLFFNSNYLSVVKNSLSALWGKEVAFSVKLFLTVLMIFILVNNFLGLLPMVFSTTTSLWVNSSLALIMWGLVLLSGWSFSIKKSAAHLVPSGAPHLLVPFLVLIETISILIRPMTLTVRLVANISAGHIILALISTLLSSSLTLLPLFMVFLLLIFYNLFEMFVSFIQAYIFTLLLSLYISEHPSNFGCSLLKAIKC</sequence>
<evidence type="ECO:0000256" key="7">
    <source>
        <dbReference type="ARBA" id="ARBA00022989"/>
    </source>
</evidence>
<dbReference type="GeneID" id="32887315"/>
<proteinExistence type="inferred from homology"/>
<dbReference type="NCBIfam" id="TIGR01131">
    <property type="entry name" value="ATP_synt_6_or_A"/>
    <property type="match status" value="1"/>
</dbReference>
<dbReference type="GO" id="GO:0005743">
    <property type="term" value="C:mitochondrial inner membrane"/>
    <property type="evidence" value="ECO:0007669"/>
    <property type="project" value="UniProtKB-SubCell"/>
</dbReference>
<evidence type="ECO:0000256" key="4">
    <source>
        <dbReference type="ARBA" id="ARBA00022547"/>
    </source>
</evidence>
<evidence type="ECO:0000256" key="12">
    <source>
        <dbReference type="SAM" id="Phobius"/>
    </source>
</evidence>
<evidence type="ECO:0000256" key="3">
    <source>
        <dbReference type="ARBA" id="ARBA00022448"/>
    </source>
</evidence>
<evidence type="ECO:0000256" key="8">
    <source>
        <dbReference type="ARBA" id="ARBA00023065"/>
    </source>
</evidence>
<feature type="transmembrane region" description="Helical" evidence="12">
    <location>
        <begin position="127"/>
        <end position="152"/>
    </location>
</feature>
<dbReference type="PANTHER" id="PTHR11410:SF0">
    <property type="entry name" value="ATP SYNTHASE SUBUNIT A"/>
    <property type="match status" value="1"/>
</dbReference>
<comment type="subcellular location">
    <subcellularLocation>
        <location evidence="1">Membrane</location>
        <topology evidence="1">Multi-pass membrane protein</topology>
    </subcellularLocation>
    <subcellularLocation>
        <location evidence="11">Mitochondrion inner membrane</location>
        <topology evidence="11">Multi-pass membrane protein</topology>
    </subcellularLocation>
</comment>
<dbReference type="Gene3D" id="1.20.120.220">
    <property type="entry name" value="ATP synthase, F0 complex, subunit A"/>
    <property type="match status" value="1"/>
</dbReference>
<dbReference type="InterPro" id="IPR023011">
    <property type="entry name" value="ATP_synth_F0_asu_AS"/>
</dbReference>
<evidence type="ECO:0000313" key="13">
    <source>
        <dbReference type="EMBL" id="AIR76271.1"/>
    </source>
</evidence>
<evidence type="ECO:0000256" key="9">
    <source>
        <dbReference type="ARBA" id="ARBA00023136"/>
    </source>
</evidence>
<dbReference type="CTD" id="4508"/>
<evidence type="ECO:0000256" key="1">
    <source>
        <dbReference type="ARBA" id="ARBA00004141"/>
    </source>
</evidence>
<dbReference type="AlphaFoldDB" id="A0A1W5ICB0"/>
<feature type="transmembrane region" description="Helical" evidence="12">
    <location>
        <begin position="15"/>
        <end position="34"/>
    </location>
</feature>
<feature type="transmembrane region" description="Helical" evidence="12">
    <location>
        <begin position="88"/>
        <end position="107"/>
    </location>
</feature>
<evidence type="ECO:0000256" key="5">
    <source>
        <dbReference type="ARBA" id="ARBA00022692"/>
    </source>
</evidence>
<accession>A0A1W5ICB0</accession>
<evidence type="ECO:0000256" key="6">
    <source>
        <dbReference type="ARBA" id="ARBA00022781"/>
    </source>
</evidence>
<dbReference type="PANTHER" id="PTHR11410">
    <property type="entry name" value="ATP SYNTHASE SUBUNIT A"/>
    <property type="match status" value="1"/>
</dbReference>
<evidence type="ECO:0000256" key="10">
    <source>
        <dbReference type="ARBA" id="ARBA00023310"/>
    </source>
</evidence>
<keyword evidence="3" id="KW-0813">Transport</keyword>
<keyword evidence="7 12" id="KW-1133">Transmembrane helix</keyword>
<evidence type="ECO:0000256" key="11">
    <source>
        <dbReference type="RuleBase" id="RU004450"/>
    </source>
</evidence>
<gene>
    <name evidence="13" type="primary">ATP6</name>
</gene>
<comment type="similarity">
    <text evidence="2">Belongs to the ATPase A chain family.</text>
</comment>
<dbReference type="InterPro" id="IPR035908">
    <property type="entry name" value="F0_ATP_A_sf"/>
</dbReference>
<dbReference type="InterPro" id="IPR045083">
    <property type="entry name" value="ATP_synth_F0_asu_bact/mt"/>
</dbReference>
<dbReference type="InterPro" id="IPR000568">
    <property type="entry name" value="ATP_synth_F0_asu"/>
</dbReference>
<feature type="transmembrane region" description="Helical" evidence="12">
    <location>
        <begin position="54"/>
        <end position="76"/>
    </location>
</feature>
<protein>
    <recommendedName>
        <fullName evidence="11">ATP synthase subunit a</fullName>
    </recommendedName>
</protein>
<dbReference type="RefSeq" id="YP_009370143.1">
    <property type="nucleotide sequence ID" value="NC_034782.1"/>
</dbReference>
<reference evidence="13" key="1">
    <citation type="journal article" date="2017" name="Hereditas">
        <title>The complete mitogenome of Orcula dolium (Draparnaud, 1801); ultra-deep sequencing from a single long-range PCR using the Ion-Torrent PGM.</title>
        <authorList>
            <person name="Groenenberg D.S.J."/>
            <person name="Harl J."/>
            <person name="Duijm E."/>
            <person name="Gittenberger E."/>
        </authorList>
    </citation>
    <scope>NUCLEOTIDE SEQUENCE</scope>
</reference>
<feature type="transmembrane region" description="Helical" evidence="12">
    <location>
        <begin position="159"/>
        <end position="186"/>
    </location>
</feature>
<dbReference type="SUPFAM" id="SSF81336">
    <property type="entry name" value="F1F0 ATP synthase subunit A"/>
    <property type="match status" value="1"/>
</dbReference>
<dbReference type="EMBL" id="KJ867421">
    <property type="protein sequence ID" value="AIR76271.1"/>
    <property type="molecule type" value="Genomic_DNA"/>
</dbReference>
<dbReference type="PROSITE" id="PS00449">
    <property type="entry name" value="ATPASE_A"/>
    <property type="match status" value="1"/>
</dbReference>
<keyword evidence="9 12" id="KW-0472">Membrane</keyword>
<dbReference type="PRINTS" id="PR00123">
    <property type="entry name" value="ATPASEA"/>
</dbReference>
<organism evidence="13">
    <name type="scientific">Orcula dolium</name>
    <dbReference type="NCBI Taxonomy" id="1331962"/>
    <lineage>
        <taxon>Eukaryota</taxon>
        <taxon>Metazoa</taxon>
        <taxon>Spiralia</taxon>
        <taxon>Lophotrochozoa</taxon>
        <taxon>Mollusca</taxon>
        <taxon>Gastropoda</taxon>
        <taxon>Heterobranchia</taxon>
        <taxon>Euthyneura</taxon>
        <taxon>Panpulmonata</taxon>
        <taxon>Eupulmonata</taxon>
        <taxon>Stylommatophora</taxon>
        <taxon>Orthurethra</taxon>
        <taxon>Orculidae</taxon>
        <taxon>Orcula</taxon>
    </lineage>
</organism>
<keyword evidence="5 12" id="KW-0812">Transmembrane</keyword>
<dbReference type="Pfam" id="PF00119">
    <property type="entry name" value="ATP-synt_A"/>
    <property type="match status" value="1"/>
</dbReference>
<name>A0A1W5ICB0_9EUPU</name>
<keyword evidence="10" id="KW-0066">ATP synthesis</keyword>
<geneLocation type="mitochondrion" evidence="13"/>
<keyword evidence="8" id="KW-0406">Ion transport</keyword>
<evidence type="ECO:0000256" key="2">
    <source>
        <dbReference type="ARBA" id="ARBA00006810"/>
    </source>
</evidence>
<feature type="transmembrane region" description="Helical" evidence="12">
    <location>
        <begin position="192"/>
        <end position="210"/>
    </location>
</feature>